<reference evidence="2" key="1">
    <citation type="submission" date="2020-03" db="EMBL/GenBank/DDBJ databases">
        <title>Transcriptomic Profiling of the Digestive Tract of the Rat Flea, Xenopsylla cheopis, Following Blood Feeding and Infection with Yersinia pestis.</title>
        <authorList>
            <person name="Bland D.M."/>
            <person name="Martens C.A."/>
            <person name="Virtaneva K."/>
            <person name="Kanakabandi K."/>
            <person name="Long D."/>
            <person name="Rosenke R."/>
            <person name="Saturday G.A."/>
            <person name="Hoyt F.H."/>
            <person name="Bruno D.P."/>
            <person name="Ribeiro J.M.C."/>
            <person name="Hinnebusch J."/>
        </authorList>
    </citation>
    <scope>NUCLEOTIDE SEQUENCE</scope>
</reference>
<dbReference type="AlphaFoldDB" id="A0A6M2DZJ3"/>
<accession>A0A6M2DZJ3</accession>
<feature type="transmembrane region" description="Helical" evidence="1">
    <location>
        <begin position="21"/>
        <end position="41"/>
    </location>
</feature>
<name>A0A6M2DZJ3_XENCH</name>
<keyword evidence="1" id="KW-0472">Membrane</keyword>
<evidence type="ECO:0000313" key="2">
    <source>
        <dbReference type="EMBL" id="NOV50488.1"/>
    </source>
</evidence>
<dbReference type="EMBL" id="GIIL01006762">
    <property type="protein sequence ID" value="NOV50488.1"/>
    <property type="molecule type" value="Transcribed_RNA"/>
</dbReference>
<keyword evidence="1" id="KW-0812">Transmembrane</keyword>
<proteinExistence type="predicted"/>
<evidence type="ECO:0000256" key="1">
    <source>
        <dbReference type="SAM" id="Phobius"/>
    </source>
</evidence>
<keyword evidence="1" id="KW-1133">Transmembrane helix</keyword>
<protein>
    <submittedName>
        <fullName evidence="2">Putative secreted protein</fullName>
    </submittedName>
</protein>
<sequence length="75" mass="8787">MKGRMLKILPIMTKMLKISKLIIISDVVTATLIEIIKYFLLIPDVKLCESCDCIFCKLFCKSKYIFKINLNCYKF</sequence>
<organism evidence="2">
    <name type="scientific">Xenopsylla cheopis</name>
    <name type="common">Oriental rat flea</name>
    <name type="synonym">Pulex cheopis</name>
    <dbReference type="NCBI Taxonomy" id="163159"/>
    <lineage>
        <taxon>Eukaryota</taxon>
        <taxon>Metazoa</taxon>
        <taxon>Ecdysozoa</taxon>
        <taxon>Arthropoda</taxon>
        <taxon>Hexapoda</taxon>
        <taxon>Insecta</taxon>
        <taxon>Pterygota</taxon>
        <taxon>Neoptera</taxon>
        <taxon>Endopterygota</taxon>
        <taxon>Siphonaptera</taxon>
        <taxon>Pulicidae</taxon>
        <taxon>Xenopsyllinae</taxon>
        <taxon>Xenopsylla</taxon>
    </lineage>
</organism>